<dbReference type="SMART" id="SM00267">
    <property type="entry name" value="GGDEF"/>
    <property type="match status" value="1"/>
</dbReference>
<feature type="domain" description="GGDEF" evidence="2">
    <location>
        <begin position="70"/>
        <end position="206"/>
    </location>
</feature>
<accession>A0A810N224</accession>
<evidence type="ECO:0000256" key="1">
    <source>
        <dbReference type="SAM" id="MobiDB-lite"/>
    </source>
</evidence>
<dbReference type="NCBIfam" id="TIGR00254">
    <property type="entry name" value="GGDEF"/>
    <property type="match status" value="1"/>
</dbReference>
<dbReference type="CDD" id="cd01949">
    <property type="entry name" value="GGDEF"/>
    <property type="match status" value="1"/>
</dbReference>
<dbReference type="PANTHER" id="PTHR44757">
    <property type="entry name" value="DIGUANYLATE CYCLASE DGCP"/>
    <property type="match status" value="1"/>
</dbReference>
<dbReference type="AlphaFoldDB" id="A0A810N224"/>
<protein>
    <recommendedName>
        <fullName evidence="2">GGDEF domain-containing protein</fullName>
    </recommendedName>
</protein>
<dbReference type="InterPro" id="IPR052155">
    <property type="entry name" value="Biofilm_reg_signaling"/>
</dbReference>
<dbReference type="Pfam" id="PF00990">
    <property type="entry name" value="GGDEF"/>
    <property type="match status" value="1"/>
</dbReference>
<dbReference type="InterPro" id="IPR043128">
    <property type="entry name" value="Rev_trsase/Diguanyl_cyclase"/>
</dbReference>
<evidence type="ECO:0000313" key="4">
    <source>
        <dbReference type="EMBL" id="BCJ66249.1"/>
    </source>
</evidence>
<dbReference type="EMBL" id="AP023359">
    <property type="protein sequence ID" value="BCJ64610.1"/>
    <property type="molecule type" value="Genomic_DNA"/>
</dbReference>
<dbReference type="Gene3D" id="3.30.70.270">
    <property type="match status" value="1"/>
</dbReference>
<keyword evidence="5" id="KW-1185">Reference proteome</keyword>
<dbReference type="InterPro" id="IPR029787">
    <property type="entry name" value="Nucleotide_cyclase"/>
</dbReference>
<sequence length="241" mass="24246">MSPLRRHSITAAVVALAGTAGYLTARRSLRAELAATRRAAATDPLTGIANRAGLTQAADRFIATAYQAGRPVVVALVDLVGFKAVNDRHGHDAGDHILTVVAARLRGIAGPAGIAARLGGDEFAIVTTGPASGGADADGWLAGWLPRIHARVTTPASYEGGSLAVGATIGATLAGPGHSIGAWLSAADAAMYAARANRTVTAITTAVPPAAGSDTGRRRDQARPTSHVSGVDGRARVSLAA</sequence>
<reference evidence="4" key="1">
    <citation type="submission" date="2020-08" db="EMBL/GenBank/DDBJ databases">
        <title>Whole genome shotgun sequence of Polymorphospora rubra NBRC 101157.</title>
        <authorList>
            <person name="Komaki H."/>
            <person name="Tamura T."/>
        </authorList>
    </citation>
    <scope>NUCLEOTIDE SEQUENCE</scope>
    <source>
        <strain evidence="4">NBRC 101157</strain>
    </source>
</reference>
<dbReference type="KEGG" id="pry:Prubr_16310"/>
<dbReference type="InterPro" id="IPR000160">
    <property type="entry name" value="GGDEF_dom"/>
</dbReference>
<dbReference type="PANTHER" id="PTHR44757:SF2">
    <property type="entry name" value="BIOFILM ARCHITECTURE MAINTENANCE PROTEIN MBAA"/>
    <property type="match status" value="1"/>
</dbReference>
<proteinExistence type="predicted"/>
<evidence type="ECO:0000259" key="2">
    <source>
        <dbReference type="PROSITE" id="PS50887"/>
    </source>
</evidence>
<dbReference type="EMBL" id="AP023359">
    <property type="protein sequence ID" value="BCJ66249.1"/>
    <property type="molecule type" value="Genomic_DNA"/>
</dbReference>
<dbReference type="PROSITE" id="PS50887">
    <property type="entry name" value="GGDEF"/>
    <property type="match status" value="1"/>
</dbReference>
<gene>
    <name evidence="3" type="ORF">Prubr_16310</name>
    <name evidence="4" type="ORF">Prubr_32700</name>
</gene>
<organism evidence="4 5">
    <name type="scientific">Polymorphospora rubra</name>
    <dbReference type="NCBI Taxonomy" id="338584"/>
    <lineage>
        <taxon>Bacteria</taxon>
        <taxon>Bacillati</taxon>
        <taxon>Actinomycetota</taxon>
        <taxon>Actinomycetes</taxon>
        <taxon>Micromonosporales</taxon>
        <taxon>Micromonosporaceae</taxon>
        <taxon>Polymorphospora</taxon>
    </lineage>
</organism>
<dbReference type="RefSeq" id="WP_212823158.1">
    <property type="nucleotide sequence ID" value="NZ_AP023359.1"/>
</dbReference>
<evidence type="ECO:0000313" key="5">
    <source>
        <dbReference type="Proteomes" id="UP000680866"/>
    </source>
</evidence>
<feature type="region of interest" description="Disordered" evidence="1">
    <location>
        <begin position="208"/>
        <end position="241"/>
    </location>
</feature>
<dbReference type="Proteomes" id="UP000680866">
    <property type="component" value="Chromosome"/>
</dbReference>
<evidence type="ECO:0000313" key="3">
    <source>
        <dbReference type="EMBL" id="BCJ64610.1"/>
    </source>
</evidence>
<name>A0A810N224_9ACTN</name>
<dbReference type="SUPFAM" id="SSF55073">
    <property type="entry name" value="Nucleotide cyclase"/>
    <property type="match status" value="1"/>
</dbReference>
<dbReference type="KEGG" id="pry:Prubr_32700"/>